<feature type="chain" id="PRO_5008788141" description="C2H2-type domain-containing protein" evidence="3">
    <location>
        <begin position="23"/>
        <end position="824"/>
    </location>
</feature>
<feature type="compositionally biased region" description="Pro residues" evidence="2">
    <location>
        <begin position="372"/>
        <end position="388"/>
    </location>
</feature>
<keyword evidence="1" id="KW-0862">Zinc</keyword>
<evidence type="ECO:0000313" key="6">
    <source>
        <dbReference type="EnsemblMetazoa" id="CapteP219570"/>
    </source>
</evidence>
<reference evidence="6" key="3">
    <citation type="submission" date="2015-06" db="UniProtKB">
        <authorList>
            <consortium name="EnsemblMetazoa"/>
        </authorList>
    </citation>
    <scope>IDENTIFICATION</scope>
</reference>
<feature type="compositionally biased region" description="Polar residues" evidence="2">
    <location>
        <begin position="487"/>
        <end position="502"/>
    </location>
</feature>
<feature type="region of interest" description="Disordered" evidence="2">
    <location>
        <begin position="265"/>
        <end position="286"/>
    </location>
</feature>
<organism evidence="5">
    <name type="scientific">Capitella teleta</name>
    <name type="common">Polychaete worm</name>
    <dbReference type="NCBI Taxonomy" id="283909"/>
    <lineage>
        <taxon>Eukaryota</taxon>
        <taxon>Metazoa</taxon>
        <taxon>Spiralia</taxon>
        <taxon>Lophotrochozoa</taxon>
        <taxon>Annelida</taxon>
        <taxon>Polychaeta</taxon>
        <taxon>Sedentaria</taxon>
        <taxon>Scolecida</taxon>
        <taxon>Capitellidae</taxon>
        <taxon>Capitella</taxon>
    </lineage>
</organism>
<evidence type="ECO:0000256" key="2">
    <source>
        <dbReference type="SAM" id="MobiDB-lite"/>
    </source>
</evidence>
<name>R7UJZ6_CAPTE</name>
<feature type="compositionally biased region" description="Basic and acidic residues" evidence="2">
    <location>
        <begin position="517"/>
        <end position="529"/>
    </location>
</feature>
<feature type="signal peptide" evidence="3">
    <location>
        <begin position="1"/>
        <end position="22"/>
    </location>
</feature>
<keyword evidence="1" id="KW-0479">Metal-binding</keyword>
<dbReference type="GO" id="GO:0008270">
    <property type="term" value="F:zinc ion binding"/>
    <property type="evidence" value="ECO:0007669"/>
    <property type="project" value="UniProtKB-KW"/>
</dbReference>
<dbReference type="EMBL" id="AMQN01001456">
    <property type="status" value="NOT_ANNOTATED_CDS"/>
    <property type="molecule type" value="Genomic_DNA"/>
</dbReference>
<evidence type="ECO:0000256" key="3">
    <source>
        <dbReference type="SAM" id="SignalP"/>
    </source>
</evidence>
<dbReference type="EnsemblMetazoa" id="CapteT219570">
    <property type="protein sequence ID" value="CapteP219570"/>
    <property type="gene ID" value="CapteG219570"/>
</dbReference>
<sequence>MSFYLLLTIFAFEVDLRWMGEGVCTDILQILHKCANKNTEAAKTLLQSKLDLVRQMVYTTVYIVTEREFCINIIMLKSSNRKNKSDCLVSIDLLCTTPAKHDIAKLHMRLQSKCTDGLYILNKNSKLWNDRKLRQRMIRLLEEFAYALVAVATRGEKTIHKILLEKTGLGRMGNKPISLRHLIDSTVAPNWKPFKRKLVQLLGVQYRDSLLETGDSSAMESPVKPKEPVEVVVLDDKEDDDDDCIIVDSDETQDEDDCKVIVIEPVGSPSSNPLSRPAPPKPAAISGLDDLFSTAPTSSSAPLLLNPSEYGQPVVIAPEAPEVNAPSTTATSIAPVAVIWTDAALVSSQPPVQSILPRAPAAQHPVLGITPATPPQKVPPKPPIPPPRLITSPQNVLIWKPLENPSSSGSPCVKPSLPPLKTSAPKSRNPPPTPRPLARCNPAPKPDTSPCQPAGLKVMPSKHPDPIPTRIGPVKLTLTTVAKKSCNNINTPAKPTASSVDGNSPPAAESASVAADESIKDKKDKEAENVKSVNISESPKETVSGGIEKKLKTVSPPPSTPPPCEEAPSPAGTPPSPVVLIPASLKMKITLPNPLKVQGQISRKRRTGGLFPKTNIPPPPATDTQLNAENSHHSPVKHARGRGRGRGQGRGRGRSSFNFDDEDFFPGCVTKKKRLSLSHLPEMPSAGECAEVLDVGMTVKNRRHIQFKEYVCFLCLGSTESFSTSEDFVEHVKGIHLHEDPDHSGDQMLCCAIPGCNHKYQLRGRKNNSKLLDMLTPLFVHMTSGHSRPLPAYVLHYACRECDFVSGIPEFMQKHSLSCRKGVS</sequence>
<feature type="region of interest" description="Disordered" evidence="2">
    <location>
        <begin position="607"/>
        <end position="657"/>
    </location>
</feature>
<dbReference type="HOGENOM" id="CLU_343630_0_0_1"/>
<evidence type="ECO:0000256" key="1">
    <source>
        <dbReference type="PROSITE-ProRule" id="PRU00042"/>
    </source>
</evidence>
<accession>R7UJZ6</accession>
<dbReference type="EMBL" id="KB302615">
    <property type="protein sequence ID" value="ELU04118.1"/>
    <property type="molecule type" value="Genomic_DNA"/>
</dbReference>
<reference evidence="7" key="1">
    <citation type="submission" date="2012-12" db="EMBL/GenBank/DDBJ databases">
        <authorList>
            <person name="Hellsten U."/>
            <person name="Grimwood J."/>
            <person name="Chapman J.A."/>
            <person name="Shapiro H."/>
            <person name="Aerts A."/>
            <person name="Otillar R.P."/>
            <person name="Terry A.Y."/>
            <person name="Boore J.L."/>
            <person name="Simakov O."/>
            <person name="Marletaz F."/>
            <person name="Cho S.-J."/>
            <person name="Edsinger-Gonzales E."/>
            <person name="Havlak P."/>
            <person name="Kuo D.-H."/>
            <person name="Larsson T."/>
            <person name="Lv J."/>
            <person name="Arendt D."/>
            <person name="Savage R."/>
            <person name="Osoegawa K."/>
            <person name="de Jong P."/>
            <person name="Lindberg D.R."/>
            <person name="Seaver E.C."/>
            <person name="Weisblat D.A."/>
            <person name="Putnam N.H."/>
            <person name="Grigoriev I.V."/>
            <person name="Rokhsar D.S."/>
        </authorList>
    </citation>
    <scope>NUCLEOTIDE SEQUENCE</scope>
    <source>
        <strain evidence="7">I ESC-2004</strain>
    </source>
</reference>
<evidence type="ECO:0000259" key="4">
    <source>
        <dbReference type="PROSITE" id="PS50157"/>
    </source>
</evidence>
<feature type="compositionally biased region" description="Pro residues" evidence="2">
    <location>
        <begin position="555"/>
        <end position="577"/>
    </location>
</feature>
<feature type="compositionally biased region" description="Low complexity" evidence="2">
    <location>
        <begin position="504"/>
        <end position="516"/>
    </location>
</feature>
<dbReference type="InterPro" id="IPR013087">
    <property type="entry name" value="Znf_C2H2_type"/>
</dbReference>
<dbReference type="Proteomes" id="UP000014760">
    <property type="component" value="Unassembled WGS sequence"/>
</dbReference>
<feature type="compositionally biased region" description="Basic residues" evidence="2">
    <location>
        <begin position="634"/>
        <end position="653"/>
    </location>
</feature>
<keyword evidence="1" id="KW-0863">Zinc-finger</keyword>
<evidence type="ECO:0000313" key="7">
    <source>
        <dbReference type="Proteomes" id="UP000014760"/>
    </source>
</evidence>
<evidence type="ECO:0000313" key="5">
    <source>
        <dbReference type="EMBL" id="ELU04118.1"/>
    </source>
</evidence>
<keyword evidence="3" id="KW-0732">Signal</keyword>
<protein>
    <recommendedName>
        <fullName evidence="4">C2H2-type domain-containing protein</fullName>
    </recommendedName>
</protein>
<proteinExistence type="predicted"/>
<dbReference type="OMA" id="DERTPMC"/>
<dbReference type="PROSITE" id="PS50157">
    <property type="entry name" value="ZINC_FINGER_C2H2_2"/>
    <property type="match status" value="1"/>
</dbReference>
<feature type="domain" description="C2H2-type" evidence="4">
    <location>
        <begin position="713"/>
        <end position="741"/>
    </location>
</feature>
<gene>
    <name evidence="5" type="ORF">CAPTEDRAFT_219570</name>
</gene>
<feature type="region of interest" description="Disordered" evidence="2">
    <location>
        <begin position="366"/>
        <end position="472"/>
    </location>
</feature>
<reference evidence="5 7" key="2">
    <citation type="journal article" date="2013" name="Nature">
        <title>Insights into bilaterian evolution from three spiralian genomes.</title>
        <authorList>
            <person name="Simakov O."/>
            <person name="Marletaz F."/>
            <person name="Cho S.J."/>
            <person name="Edsinger-Gonzales E."/>
            <person name="Havlak P."/>
            <person name="Hellsten U."/>
            <person name="Kuo D.H."/>
            <person name="Larsson T."/>
            <person name="Lv J."/>
            <person name="Arendt D."/>
            <person name="Savage R."/>
            <person name="Osoegawa K."/>
            <person name="de Jong P."/>
            <person name="Grimwood J."/>
            <person name="Chapman J.A."/>
            <person name="Shapiro H."/>
            <person name="Aerts A."/>
            <person name="Otillar R.P."/>
            <person name="Terry A.Y."/>
            <person name="Boore J.L."/>
            <person name="Grigoriev I.V."/>
            <person name="Lindberg D.R."/>
            <person name="Seaver E.C."/>
            <person name="Weisblat D.A."/>
            <person name="Putnam N.H."/>
            <person name="Rokhsar D.S."/>
        </authorList>
    </citation>
    <scope>NUCLEOTIDE SEQUENCE</scope>
    <source>
        <strain evidence="5 7">I ESC-2004</strain>
    </source>
</reference>
<keyword evidence="7" id="KW-1185">Reference proteome</keyword>
<feature type="region of interest" description="Disordered" evidence="2">
    <location>
        <begin position="487"/>
        <end position="578"/>
    </location>
</feature>
<dbReference type="AlphaFoldDB" id="R7UJZ6"/>